<sequence>MTTFIIIVIIFIILFMFGIFDKIIYPNDFKNDLKTNKEDEYHSITSYKKTIIPNKMEFNKLYTCEVEQDIACVLIFFKNGYAGIIDSINTPVRNDIKNEIIKHFEGCLPNPMENLSGEFGKYEISDKNRINIYFASKNEYFGDLDDLPFQYIGFEGTIENNYLALKFQKKWYNQSLKKSEISTASKSFIFKTI</sequence>
<name>A0ABY5NTB7_9FLAO</name>
<evidence type="ECO:0000313" key="2">
    <source>
        <dbReference type="EMBL" id="UUV21820.1"/>
    </source>
</evidence>
<keyword evidence="3" id="KW-1185">Reference proteome</keyword>
<dbReference type="EMBL" id="CP102382">
    <property type="protein sequence ID" value="UUV21820.1"/>
    <property type="molecule type" value="Genomic_DNA"/>
</dbReference>
<evidence type="ECO:0000256" key="1">
    <source>
        <dbReference type="SAM" id="Phobius"/>
    </source>
</evidence>
<proteinExistence type="predicted"/>
<feature type="transmembrane region" description="Helical" evidence="1">
    <location>
        <begin position="6"/>
        <end position="25"/>
    </location>
</feature>
<keyword evidence="1" id="KW-0472">Membrane</keyword>
<reference evidence="2 3" key="1">
    <citation type="submission" date="2022-08" db="EMBL/GenBank/DDBJ databases">
        <title>Myroides zhujiangensis sp. nov., a novel bacterium isolated from sediment in the Pearl River Estuary.</title>
        <authorList>
            <person name="Cui L."/>
        </authorList>
    </citation>
    <scope>NUCLEOTIDE SEQUENCE [LARGE SCALE GENOMIC DNA]</scope>
    <source>
        <strain evidence="2 3">SCSIO 72103</strain>
    </source>
</reference>
<gene>
    <name evidence="2" type="ORF">NPX36_01845</name>
</gene>
<evidence type="ECO:0000313" key="3">
    <source>
        <dbReference type="Proteomes" id="UP001317001"/>
    </source>
</evidence>
<keyword evidence="1" id="KW-0812">Transmembrane</keyword>
<accession>A0ABY5NTB7</accession>
<keyword evidence="1" id="KW-1133">Transmembrane helix</keyword>
<protein>
    <submittedName>
        <fullName evidence="2">Uncharacterized protein</fullName>
    </submittedName>
</protein>
<organism evidence="2 3">
    <name type="scientific">Paenimyroides aestuarii</name>
    <dbReference type="NCBI Taxonomy" id="2968490"/>
    <lineage>
        <taxon>Bacteria</taxon>
        <taxon>Pseudomonadati</taxon>
        <taxon>Bacteroidota</taxon>
        <taxon>Flavobacteriia</taxon>
        <taxon>Flavobacteriales</taxon>
        <taxon>Flavobacteriaceae</taxon>
        <taxon>Paenimyroides</taxon>
    </lineage>
</organism>
<dbReference type="Proteomes" id="UP001317001">
    <property type="component" value="Chromosome"/>
</dbReference>
<dbReference type="RefSeq" id="WP_257499740.1">
    <property type="nucleotide sequence ID" value="NZ_CP102382.1"/>
</dbReference>